<dbReference type="InterPro" id="IPR004143">
    <property type="entry name" value="BPL_LPL_catalytic"/>
</dbReference>
<evidence type="ECO:0000313" key="3">
    <source>
        <dbReference type="EMBL" id="RAW01853.1"/>
    </source>
</evidence>
<feature type="domain" description="BPL/LPL catalytic" evidence="2">
    <location>
        <begin position="4"/>
        <end position="193"/>
    </location>
</feature>
<organism evidence="3 4">
    <name type="scientific">Pseudochryseolinea flava</name>
    <dbReference type="NCBI Taxonomy" id="2059302"/>
    <lineage>
        <taxon>Bacteria</taxon>
        <taxon>Pseudomonadati</taxon>
        <taxon>Bacteroidota</taxon>
        <taxon>Cytophagia</taxon>
        <taxon>Cytophagales</taxon>
        <taxon>Fulvivirgaceae</taxon>
        <taxon>Pseudochryseolinea</taxon>
    </lineage>
</organism>
<protein>
    <submittedName>
        <fullName evidence="3">Biotin--[acetyl-CoA-carboxylase] ligase</fullName>
        <ecNumber evidence="3">6.3.4.15</ecNumber>
    </submittedName>
</protein>
<evidence type="ECO:0000313" key="4">
    <source>
        <dbReference type="Proteomes" id="UP000251889"/>
    </source>
</evidence>
<dbReference type="Pfam" id="PF03099">
    <property type="entry name" value="BPL_LplA_LipB"/>
    <property type="match status" value="1"/>
</dbReference>
<comment type="caution">
    <text evidence="3">The sequence shown here is derived from an EMBL/GenBank/DDBJ whole genome shotgun (WGS) entry which is preliminary data.</text>
</comment>
<name>A0A364Y4V7_9BACT</name>
<dbReference type="AlphaFoldDB" id="A0A364Y4V7"/>
<keyword evidence="4" id="KW-1185">Reference proteome</keyword>
<dbReference type="SUPFAM" id="SSF55681">
    <property type="entry name" value="Class II aaRS and biotin synthetases"/>
    <property type="match status" value="1"/>
</dbReference>
<dbReference type="OrthoDB" id="9807064at2"/>
<sequence>MKINLYKIPASTLFTGKNLVFVPECRSTNDLALQLCQQSSVTEGTLVITTNQTKGRGQRGNSWLSSPGLNLTFSLIFKPTFLSVANQFYLNIFTALAVHDYLKARITNTVAVKWPNDILVDDQKICGILVENQIQGSHFQAIIAGIGVNINEHNFSAPVKATSLSLKTQQTHDLQEELELLLHKIEIRYLQLKEGKLAQLKEDYIRALFWRNEQHTFAAFDKQFQGSIIDIDDTGRLLVDVDGNVRAFDLKEIAYIR</sequence>
<dbReference type="InterPro" id="IPR004408">
    <property type="entry name" value="Biotin_CoA_COase_ligase"/>
</dbReference>
<dbReference type="CDD" id="cd16442">
    <property type="entry name" value="BPL"/>
    <property type="match status" value="1"/>
</dbReference>
<evidence type="ECO:0000256" key="1">
    <source>
        <dbReference type="ARBA" id="ARBA00022598"/>
    </source>
</evidence>
<reference evidence="3 4" key="1">
    <citation type="submission" date="2018-06" db="EMBL/GenBank/DDBJ databases">
        <title>Chryseolinea flavus sp. nov., a member of the phylum Bacteroidetes isolated from soil.</title>
        <authorList>
            <person name="Li Y."/>
            <person name="Wang J."/>
        </authorList>
    </citation>
    <scope>NUCLEOTIDE SEQUENCE [LARGE SCALE GENOMIC DNA]</scope>
    <source>
        <strain evidence="3 4">SDU1-6</strain>
    </source>
</reference>
<dbReference type="EC" id="6.3.4.15" evidence="3"/>
<dbReference type="Gene3D" id="3.30.930.10">
    <property type="entry name" value="Bira Bifunctional Protein, Domain 2"/>
    <property type="match status" value="1"/>
</dbReference>
<evidence type="ECO:0000259" key="2">
    <source>
        <dbReference type="PROSITE" id="PS51733"/>
    </source>
</evidence>
<dbReference type="GO" id="GO:0005737">
    <property type="term" value="C:cytoplasm"/>
    <property type="evidence" value="ECO:0007669"/>
    <property type="project" value="TreeGrafter"/>
</dbReference>
<dbReference type="PANTHER" id="PTHR12835">
    <property type="entry name" value="BIOTIN PROTEIN LIGASE"/>
    <property type="match status" value="1"/>
</dbReference>
<dbReference type="EMBL" id="QMFY01000003">
    <property type="protein sequence ID" value="RAW01853.1"/>
    <property type="molecule type" value="Genomic_DNA"/>
</dbReference>
<gene>
    <name evidence="3" type="ORF">DQQ10_09430</name>
</gene>
<dbReference type="NCBIfam" id="TIGR00121">
    <property type="entry name" value="birA_ligase"/>
    <property type="match status" value="1"/>
</dbReference>
<dbReference type="Proteomes" id="UP000251889">
    <property type="component" value="Unassembled WGS sequence"/>
</dbReference>
<keyword evidence="1 3" id="KW-0436">Ligase</keyword>
<dbReference type="PANTHER" id="PTHR12835:SF5">
    <property type="entry name" value="BIOTIN--PROTEIN LIGASE"/>
    <property type="match status" value="1"/>
</dbReference>
<dbReference type="InterPro" id="IPR045864">
    <property type="entry name" value="aa-tRNA-synth_II/BPL/LPL"/>
</dbReference>
<dbReference type="GO" id="GO:0004077">
    <property type="term" value="F:biotin--[biotin carboxyl-carrier protein] ligase activity"/>
    <property type="evidence" value="ECO:0007669"/>
    <property type="project" value="UniProtKB-EC"/>
</dbReference>
<accession>A0A364Y4V7</accession>
<dbReference type="PROSITE" id="PS51733">
    <property type="entry name" value="BPL_LPL_CATALYTIC"/>
    <property type="match status" value="1"/>
</dbReference>
<proteinExistence type="predicted"/>